<evidence type="ECO:0000313" key="1">
    <source>
        <dbReference type="EMBL" id="TFK58202.1"/>
    </source>
</evidence>
<accession>A0ACD2ZXR2</accession>
<dbReference type="EMBL" id="ML209547">
    <property type="protein sequence ID" value="TFK58202.1"/>
    <property type="molecule type" value="Genomic_DNA"/>
</dbReference>
<organism evidence="1 2">
    <name type="scientific">Pluteus cervinus</name>
    <dbReference type="NCBI Taxonomy" id="181527"/>
    <lineage>
        <taxon>Eukaryota</taxon>
        <taxon>Fungi</taxon>
        <taxon>Dikarya</taxon>
        <taxon>Basidiomycota</taxon>
        <taxon>Agaricomycotina</taxon>
        <taxon>Agaricomycetes</taxon>
        <taxon>Agaricomycetidae</taxon>
        <taxon>Agaricales</taxon>
        <taxon>Pluteineae</taxon>
        <taxon>Pluteaceae</taxon>
        <taxon>Pluteus</taxon>
    </lineage>
</organism>
<proteinExistence type="predicted"/>
<sequence length="248" mass="27003">IQLFLDDSYEACVHLHTLKAPPTSGPTQNDPIIVLSVAWAPSIAPGALVVSYMDHGVVIWDTASGSVIRSIQMRASSVFSSLSPDGRWLAVSNFTTGFDIYDTTLMAPAHTIFHDDLPIGSPRPPRISFPLIFIHDGDALAGVTPSGSAGVWDWKTEHFLHGLPHEGDPIIFSLAVRLGFDPAYCNQDQDEYVIATGTALVESGKGTVIQIWQTQQTSKPLSQTPSTPFLSTRTHRSGPSFMVRFSNW</sequence>
<evidence type="ECO:0000313" key="2">
    <source>
        <dbReference type="Proteomes" id="UP000308600"/>
    </source>
</evidence>
<protein>
    <submittedName>
        <fullName evidence="1">Uncharacterized protein</fullName>
    </submittedName>
</protein>
<reference evidence="1 2" key="1">
    <citation type="journal article" date="2019" name="Nat. Ecol. Evol.">
        <title>Megaphylogeny resolves global patterns of mushroom evolution.</title>
        <authorList>
            <person name="Varga T."/>
            <person name="Krizsan K."/>
            <person name="Foldi C."/>
            <person name="Dima B."/>
            <person name="Sanchez-Garcia M."/>
            <person name="Sanchez-Ramirez S."/>
            <person name="Szollosi G.J."/>
            <person name="Szarkandi J.G."/>
            <person name="Papp V."/>
            <person name="Albert L."/>
            <person name="Andreopoulos W."/>
            <person name="Angelini C."/>
            <person name="Antonin V."/>
            <person name="Barry K.W."/>
            <person name="Bougher N.L."/>
            <person name="Buchanan P."/>
            <person name="Buyck B."/>
            <person name="Bense V."/>
            <person name="Catcheside P."/>
            <person name="Chovatia M."/>
            <person name="Cooper J."/>
            <person name="Damon W."/>
            <person name="Desjardin D."/>
            <person name="Finy P."/>
            <person name="Geml J."/>
            <person name="Haridas S."/>
            <person name="Hughes K."/>
            <person name="Justo A."/>
            <person name="Karasinski D."/>
            <person name="Kautmanova I."/>
            <person name="Kiss B."/>
            <person name="Kocsube S."/>
            <person name="Kotiranta H."/>
            <person name="LaButti K.M."/>
            <person name="Lechner B.E."/>
            <person name="Liimatainen K."/>
            <person name="Lipzen A."/>
            <person name="Lukacs Z."/>
            <person name="Mihaltcheva S."/>
            <person name="Morgado L.N."/>
            <person name="Niskanen T."/>
            <person name="Noordeloos M.E."/>
            <person name="Ohm R.A."/>
            <person name="Ortiz-Santana B."/>
            <person name="Ovrebo C."/>
            <person name="Racz N."/>
            <person name="Riley R."/>
            <person name="Savchenko A."/>
            <person name="Shiryaev A."/>
            <person name="Soop K."/>
            <person name="Spirin V."/>
            <person name="Szebenyi C."/>
            <person name="Tomsovsky M."/>
            <person name="Tulloss R.E."/>
            <person name="Uehling J."/>
            <person name="Grigoriev I.V."/>
            <person name="Vagvolgyi C."/>
            <person name="Papp T."/>
            <person name="Martin F.M."/>
            <person name="Miettinen O."/>
            <person name="Hibbett D.S."/>
            <person name="Nagy L.G."/>
        </authorList>
    </citation>
    <scope>NUCLEOTIDE SEQUENCE [LARGE SCALE GENOMIC DNA]</scope>
    <source>
        <strain evidence="1 2">NL-1719</strain>
    </source>
</reference>
<dbReference type="Proteomes" id="UP000308600">
    <property type="component" value="Unassembled WGS sequence"/>
</dbReference>
<keyword evidence="2" id="KW-1185">Reference proteome</keyword>
<feature type="non-terminal residue" evidence="1">
    <location>
        <position position="1"/>
    </location>
</feature>
<gene>
    <name evidence="1" type="ORF">BDN72DRAFT_866140</name>
</gene>
<name>A0ACD2ZXR2_9AGAR</name>